<evidence type="ECO:0000313" key="1">
    <source>
        <dbReference type="EMBL" id="GIX81738.1"/>
    </source>
</evidence>
<dbReference type="AlphaFoldDB" id="A0AAV4NCX6"/>
<dbReference type="InterPro" id="IPR043128">
    <property type="entry name" value="Rev_trsase/Diguanyl_cyclase"/>
</dbReference>
<comment type="caution">
    <text evidence="1">The sequence shown here is derived from an EMBL/GenBank/DDBJ whole genome shotgun (WGS) entry which is preliminary data.</text>
</comment>
<organism evidence="1 2">
    <name type="scientific">Caerostris extrusa</name>
    <name type="common">Bark spider</name>
    <name type="synonym">Caerostris bankana</name>
    <dbReference type="NCBI Taxonomy" id="172846"/>
    <lineage>
        <taxon>Eukaryota</taxon>
        <taxon>Metazoa</taxon>
        <taxon>Ecdysozoa</taxon>
        <taxon>Arthropoda</taxon>
        <taxon>Chelicerata</taxon>
        <taxon>Arachnida</taxon>
        <taxon>Araneae</taxon>
        <taxon>Araneomorphae</taxon>
        <taxon>Entelegynae</taxon>
        <taxon>Araneoidea</taxon>
        <taxon>Araneidae</taxon>
        <taxon>Caerostris</taxon>
    </lineage>
</organism>
<keyword evidence="2" id="KW-1185">Reference proteome</keyword>
<dbReference type="GO" id="GO:0071897">
    <property type="term" value="P:DNA biosynthetic process"/>
    <property type="evidence" value="ECO:0007669"/>
    <property type="project" value="UniProtKB-ARBA"/>
</dbReference>
<dbReference type="Proteomes" id="UP001054945">
    <property type="component" value="Unassembled WGS sequence"/>
</dbReference>
<evidence type="ECO:0008006" key="3">
    <source>
        <dbReference type="Google" id="ProtNLM"/>
    </source>
</evidence>
<name>A0AAV4NCX6_CAEEX</name>
<reference evidence="1 2" key="1">
    <citation type="submission" date="2021-06" db="EMBL/GenBank/DDBJ databases">
        <title>Caerostris extrusa draft genome.</title>
        <authorList>
            <person name="Kono N."/>
            <person name="Arakawa K."/>
        </authorList>
    </citation>
    <scope>NUCLEOTIDE SEQUENCE [LARGE SCALE GENOMIC DNA]</scope>
</reference>
<protein>
    <recommendedName>
        <fullName evidence="3">Reverse transcriptase domain-containing protein</fullName>
    </recommendedName>
</protein>
<dbReference type="EMBL" id="BPLR01003161">
    <property type="protein sequence ID" value="GIX81738.1"/>
    <property type="molecule type" value="Genomic_DNA"/>
</dbReference>
<dbReference type="InterPro" id="IPR043502">
    <property type="entry name" value="DNA/RNA_pol_sf"/>
</dbReference>
<sequence length="89" mass="10223">MCHAPRKSEQRTGYMKDQGIISKVGTSDWASPMVIIPKPDDQVIQGLPKTLSYSDNIIIHDITKAECYNNLEMFLQRLKKYDLPLNKNK</sequence>
<dbReference type="Gene3D" id="3.30.70.270">
    <property type="match status" value="1"/>
</dbReference>
<accession>A0AAV4NCX6</accession>
<evidence type="ECO:0000313" key="2">
    <source>
        <dbReference type="Proteomes" id="UP001054945"/>
    </source>
</evidence>
<gene>
    <name evidence="1" type="ORF">CEXT_372821</name>
</gene>
<proteinExistence type="predicted"/>
<dbReference type="SUPFAM" id="SSF56672">
    <property type="entry name" value="DNA/RNA polymerases"/>
    <property type="match status" value="1"/>
</dbReference>